<dbReference type="Pfam" id="PF01381">
    <property type="entry name" value="HTH_3"/>
    <property type="match status" value="1"/>
</dbReference>
<comment type="caution">
    <text evidence="2">The sequence shown here is derived from an EMBL/GenBank/DDBJ whole genome shotgun (WGS) entry which is preliminary data.</text>
</comment>
<feature type="domain" description="HTH cro/C1-type" evidence="1">
    <location>
        <begin position="44"/>
        <end position="90"/>
    </location>
</feature>
<evidence type="ECO:0000259" key="1">
    <source>
        <dbReference type="PROSITE" id="PS50943"/>
    </source>
</evidence>
<dbReference type="EMBL" id="JAZDQU010000002">
    <property type="protein sequence ID" value="MEE1885270.1"/>
    <property type="molecule type" value="Genomic_DNA"/>
</dbReference>
<dbReference type="SUPFAM" id="SSF47413">
    <property type="entry name" value="lambda repressor-like DNA-binding domains"/>
    <property type="match status" value="1"/>
</dbReference>
<dbReference type="InterPro" id="IPR001387">
    <property type="entry name" value="Cro/C1-type_HTH"/>
</dbReference>
<protein>
    <submittedName>
        <fullName evidence="2">Helix-turn-helix transcriptional regulator</fullName>
    </submittedName>
</protein>
<gene>
    <name evidence="2" type="ORF">VRU49_07540</name>
</gene>
<reference evidence="2 3" key="1">
    <citation type="submission" date="2024-01" db="EMBL/GenBank/DDBJ databases">
        <title>Pedobacter sp. nov., isolated from oil-contaminated soil.</title>
        <authorList>
            <person name="Le N.T.T."/>
        </authorList>
    </citation>
    <scope>NUCLEOTIDE SEQUENCE [LARGE SCALE GENOMIC DNA]</scope>
    <source>
        <strain evidence="2 3">VNH31</strain>
    </source>
</reference>
<dbReference type="RefSeq" id="WP_330146170.1">
    <property type="nucleotide sequence ID" value="NZ_JAZDQU010000002.1"/>
</dbReference>
<dbReference type="Gene3D" id="1.10.260.40">
    <property type="entry name" value="lambda repressor-like DNA-binding domains"/>
    <property type="match status" value="1"/>
</dbReference>
<dbReference type="CDD" id="cd00093">
    <property type="entry name" value="HTH_XRE"/>
    <property type="match status" value="1"/>
</dbReference>
<evidence type="ECO:0000313" key="2">
    <source>
        <dbReference type="EMBL" id="MEE1885270.1"/>
    </source>
</evidence>
<dbReference type="PROSITE" id="PS50943">
    <property type="entry name" value="HTH_CROC1"/>
    <property type="match status" value="1"/>
</dbReference>
<dbReference type="SMART" id="SM00530">
    <property type="entry name" value="HTH_XRE"/>
    <property type="match status" value="1"/>
</dbReference>
<proteinExistence type="predicted"/>
<organism evidence="2 3">
    <name type="scientific">Pedobacter flavus</name>
    <dbReference type="NCBI Taxonomy" id="3113906"/>
    <lineage>
        <taxon>Bacteria</taxon>
        <taxon>Pseudomonadati</taxon>
        <taxon>Bacteroidota</taxon>
        <taxon>Sphingobacteriia</taxon>
        <taxon>Sphingobacteriales</taxon>
        <taxon>Sphingobacteriaceae</taxon>
        <taxon>Pedobacter</taxon>
    </lineage>
</organism>
<accession>A0ABU7H1X6</accession>
<dbReference type="InterPro" id="IPR010982">
    <property type="entry name" value="Lambda_DNA-bd_dom_sf"/>
</dbReference>
<evidence type="ECO:0000313" key="3">
    <source>
        <dbReference type="Proteomes" id="UP001337681"/>
    </source>
</evidence>
<keyword evidence="3" id="KW-1185">Reference proteome</keyword>
<dbReference type="Proteomes" id="UP001337681">
    <property type="component" value="Unassembled WGS sequence"/>
</dbReference>
<sequence length="102" mass="11744">MKTPSPKQLTSLDTYIDAEYGAKGTKRRNQFEEDYKAFKLGILIKQKRMEKGMTQEELAQKIGANKGYISRIENNTKDIRFSTLQKIVEVGLEGQLELFIKI</sequence>
<name>A0ABU7H1X6_9SPHI</name>